<feature type="region of interest" description="Disordered" evidence="1">
    <location>
        <begin position="206"/>
        <end position="258"/>
    </location>
</feature>
<dbReference type="OrthoDB" id="10344169at2759"/>
<keyword evidence="3" id="KW-1185">Reference proteome</keyword>
<reference evidence="2 3" key="1">
    <citation type="journal article" date="2020" name="ISME J.">
        <title>Uncovering the hidden diversity of litter-decomposition mechanisms in mushroom-forming fungi.</title>
        <authorList>
            <person name="Floudas D."/>
            <person name="Bentzer J."/>
            <person name="Ahren D."/>
            <person name="Johansson T."/>
            <person name="Persson P."/>
            <person name="Tunlid A."/>
        </authorList>
    </citation>
    <scope>NUCLEOTIDE SEQUENCE [LARGE SCALE GENOMIC DNA]</scope>
    <source>
        <strain evidence="2 3">CBS 175.51</strain>
    </source>
</reference>
<evidence type="ECO:0000256" key="1">
    <source>
        <dbReference type="SAM" id="MobiDB-lite"/>
    </source>
</evidence>
<feature type="compositionally biased region" description="Polar residues" evidence="1">
    <location>
        <begin position="219"/>
        <end position="228"/>
    </location>
</feature>
<name>A0A8H5F7B5_9AGAR</name>
<dbReference type="Proteomes" id="UP000541558">
    <property type="component" value="Unassembled WGS sequence"/>
</dbReference>
<comment type="caution">
    <text evidence="2">The sequence shown here is derived from an EMBL/GenBank/DDBJ whole genome shotgun (WGS) entry which is preliminary data.</text>
</comment>
<proteinExistence type="predicted"/>
<evidence type="ECO:0000313" key="3">
    <source>
        <dbReference type="Proteomes" id="UP000541558"/>
    </source>
</evidence>
<dbReference type="AlphaFoldDB" id="A0A8H5F7B5"/>
<accession>A0A8H5F7B5</accession>
<dbReference type="EMBL" id="JAACJK010000163">
    <property type="protein sequence ID" value="KAF5326384.1"/>
    <property type="molecule type" value="Genomic_DNA"/>
</dbReference>
<feature type="compositionally biased region" description="Polar residues" evidence="1">
    <location>
        <begin position="25"/>
        <end position="39"/>
    </location>
</feature>
<feature type="region of interest" description="Disordered" evidence="1">
    <location>
        <begin position="21"/>
        <end position="55"/>
    </location>
</feature>
<sequence length="258" mass="27721">MLPLSPQLCSLYKGHHPEEFRTQHTHSNTPPREMSNNTDPHTHTRTDNDEPEPGMPDMIDMSWLNNPGVTVRGTITVLNTGPGSIVIDRGRGRTEIVNNGARVQAWTATGSGGTGPRTFTRMDGNELERRFPFADSHTSAMAAAAARDAEHLRAAYEAPGRQGDQARDRYYGSQYYGFGNSQAQAGPPTEYRHPYYSRAAAVATTEPNTAPATAASADVPQTNPTASEESPAGARNSKTLPDAGDAPPSTGDFIDALD</sequence>
<feature type="compositionally biased region" description="Low complexity" evidence="1">
    <location>
        <begin position="206"/>
        <end position="217"/>
    </location>
</feature>
<organism evidence="2 3">
    <name type="scientific">Ephemerocybe angulata</name>
    <dbReference type="NCBI Taxonomy" id="980116"/>
    <lineage>
        <taxon>Eukaryota</taxon>
        <taxon>Fungi</taxon>
        <taxon>Dikarya</taxon>
        <taxon>Basidiomycota</taxon>
        <taxon>Agaricomycotina</taxon>
        <taxon>Agaricomycetes</taxon>
        <taxon>Agaricomycetidae</taxon>
        <taxon>Agaricales</taxon>
        <taxon>Agaricineae</taxon>
        <taxon>Psathyrellaceae</taxon>
        <taxon>Ephemerocybe</taxon>
    </lineage>
</organism>
<protein>
    <submittedName>
        <fullName evidence="2">Uncharacterized protein</fullName>
    </submittedName>
</protein>
<gene>
    <name evidence="2" type="ORF">D9611_000631</name>
</gene>
<evidence type="ECO:0000313" key="2">
    <source>
        <dbReference type="EMBL" id="KAF5326384.1"/>
    </source>
</evidence>